<evidence type="ECO:0000256" key="4">
    <source>
        <dbReference type="ARBA" id="ARBA00022728"/>
    </source>
</evidence>
<dbReference type="Pfam" id="PF03371">
    <property type="entry name" value="PRP38"/>
    <property type="match status" value="1"/>
</dbReference>
<evidence type="ECO:0000256" key="1">
    <source>
        <dbReference type="ARBA" id="ARBA00004123"/>
    </source>
</evidence>
<name>A0A316U7S5_9BASI</name>
<proteinExistence type="inferred from homology"/>
<evidence type="ECO:0000256" key="2">
    <source>
        <dbReference type="ARBA" id="ARBA00006164"/>
    </source>
</evidence>
<comment type="similarity">
    <text evidence="2 7">Belongs to the PRP38 family.</text>
</comment>
<feature type="region of interest" description="Disordered" evidence="8">
    <location>
        <begin position="264"/>
        <end position="353"/>
    </location>
</feature>
<keyword evidence="5 7" id="KW-0508">mRNA splicing</keyword>
<gene>
    <name evidence="9" type="ORF">BCV69DRAFT_312461</name>
</gene>
<feature type="compositionally biased region" description="Acidic residues" evidence="8">
    <location>
        <begin position="217"/>
        <end position="238"/>
    </location>
</feature>
<dbReference type="RefSeq" id="XP_025348372.1">
    <property type="nucleotide sequence ID" value="XM_025494933.1"/>
</dbReference>
<dbReference type="PANTHER" id="PTHR23142">
    <property type="entry name" value="PRE-MRNA-SPLICING FACTOR 38A-RELATED"/>
    <property type="match status" value="1"/>
</dbReference>
<protein>
    <recommendedName>
        <fullName evidence="7">Pre-mRNA-splicing factor 38</fullName>
    </recommendedName>
</protein>
<feature type="compositionally biased region" description="Low complexity" evidence="8">
    <location>
        <begin position="315"/>
        <end position="353"/>
    </location>
</feature>
<evidence type="ECO:0000256" key="6">
    <source>
        <dbReference type="ARBA" id="ARBA00023242"/>
    </source>
</evidence>
<keyword evidence="6 7" id="KW-0539">Nucleus</keyword>
<feature type="region of interest" description="Disordered" evidence="8">
    <location>
        <begin position="1"/>
        <end position="38"/>
    </location>
</feature>
<dbReference type="GO" id="GO:0005681">
    <property type="term" value="C:spliceosomal complex"/>
    <property type="evidence" value="ECO:0007669"/>
    <property type="project" value="UniProtKB-KW"/>
</dbReference>
<comment type="function">
    <text evidence="7">Required for pre-mRNA splicing.</text>
</comment>
<sequence>MPAPIPTQETSTAAASSSATAPTSGPPPPREYLGYRAPRSVHGTNPQFLIEKAIRSRIYDCLYWKSVCFGLSAETLVDEAALRLPCVGGSYGGTLKPTEFLCLALKMLQLQPEEGILREYLGAKEFKYLRALTAFYIRLVCPALQVYTLLEPLLSDYRKLRYRSLDGSYRLTHMDTFVDELLTEERVCDVILPRLVKREVLEEREGLPPRGSVLEEALLEGEEGEGEGSGEEGEMDEAERERKRRWREKVARGREAREARLRAEAEREAGVAAPAASNGVGRGEAEPRPPSPVDESEVGYASQEDSEDERERYVSRSPSRSVSPDRQSNRRSVASSASPYRSRSPSPGSGNEA</sequence>
<dbReference type="GeneID" id="37016667"/>
<accession>A0A316U7S5</accession>
<dbReference type="GO" id="GO:0000398">
    <property type="term" value="P:mRNA splicing, via spliceosome"/>
    <property type="evidence" value="ECO:0007669"/>
    <property type="project" value="UniProtKB-UniRule"/>
</dbReference>
<comment type="subcellular location">
    <subcellularLocation>
        <location evidence="1 7">Nucleus</location>
    </subcellularLocation>
</comment>
<feature type="region of interest" description="Disordered" evidence="8">
    <location>
        <begin position="211"/>
        <end position="249"/>
    </location>
</feature>
<feature type="compositionally biased region" description="Low complexity" evidence="8">
    <location>
        <begin position="10"/>
        <end position="23"/>
    </location>
</feature>
<dbReference type="STRING" id="1684307.A0A316U7S5"/>
<dbReference type="EMBL" id="KZ819326">
    <property type="protein sequence ID" value="PWN21212.1"/>
    <property type="molecule type" value="Genomic_DNA"/>
</dbReference>
<evidence type="ECO:0000256" key="8">
    <source>
        <dbReference type="SAM" id="MobiDB-lite"/>
    </source>
</evidence>
<dbReference type="OrthoDB" id="190958at2759"/>
<evidence type="ECO:0000256" key="3">
    <source>
        <dbReference type="ARBA" id="ARBA00022664"/>
    </source>
</evidence>
<evidence type="ECO:0000256" key="5">
    <source>
        <dbReference type="ARBA" id="ARBA00023187"/>
    </source>
</evidence>
<dbReference type="InterPro" id="IPR005037">
    <property type="entry name" value="PRP38"/>
</dbReference>
<dbReference type="AlphaFoldDB" id="A0A316U7S5"/>
<organism evidence="9 10">
    <name type="scientific">Pseudomicrostroma glucosiphilum</name>
    <dbReference type="NCBI Taxonomy" id="1684307"/>
    <lineage>
        <taxon>Eukaryota</taxon>
        <taxon>Fungi</taxon>
        <taxon>Dikarya</taxon>
        <taxon>Basidiomycota</taxon>
        <taxon>Ustilaginomycotina</taxon>
        <taxon>Exobasidiomycetes</taxon>
        <taxon>Microstromatales</taxon>
        <taxon>Microstromatales incertae sedis</taxon>
        <taxon>Pseudomicrostroma</taxon>
    </lineage>
</organism>
<dbReference type="Proteomes" id="UP000245942">
    <property type="component" value="Unassembled WGS sequence"/>
</dbReference>
<evidence type="ECO:0000313" key="9">
    <source>
        <dbReference type="EMBL" id="PWN21212.1"/>
    </source>
</evidence>
<evidence type="ECO:0000313" key="10">
    <source>
        <dbReference type="Proteomes" id="UP000245942"/>
    </source>
</evidence>
<reference evidence="9 10" key="1">
    <citation type="journal article" date="2018" name="Mol. Biol. Evol.">
        <title>Broad Genomic Sampling Reveals a Smut Pathogenic Ancestry of the Fungal Clade Ustilaginomycotina.</title>
        <authorList>
            <person name="Kijpornyongpan T."/>
            <person name="Mondo S.J."/>
            <person name="Barry K."/>
            <person name="Sandor L."/>
            <person name="Lee J."/>
            <person name="Lipzen A."/>
            <person name="Pangilinan J."/>
            <person name="LaButti K."/>
            <person name="Hainaut M."/>
            <person name="Henrissat B."/>
            <person name="Grigoriev I.V."/>
            <person name="Spatafora J.W."/>
            <person name="Aime M.C."/>
        </authorList>
    </citation>
    <scope>NUCLEOTIDE SEQUENCE [LARGE SCALE GENOMIC DNA]</scope>
    <source>
        <strain evidence="9 10">MCA 4718</strain>
    </source>
</reference>
<evidence type="ECO:0000256" key="7">
    <source>
        <dbReference type="RuleBase" id="RU367025"/>
    </source>
</evidence>
<keyword evidence="4 7" id="KW-0747">Spliceosome</keyword>
<keyword evidence="3 7" id="KW-0507">mRNA processing</keyword>
<keyword evidence="10" id="KW-1185">Reference proteome</keyword>